<keyword evidence="1" id="KW-0547">Nucleotide-binding</keyword>
<dbReference type="Pfam" id="PF07683">
    <property type="entry name" value="CobW_C"/>
    <property type="match status" value="1"/>
</dbReference>
<evidence type="ECO:0000313" key="9">
    <source>
        <dbReference type="EMBL" id="VVD94344.1"/>
    </source>
</evidence>
<dbReference type="Pfam" id="PF02492">
    <property type="entry name" value="cobW"/>
    <property type="match status" value="1"/>
</dbReference>
<comment type="similarity">
    <text evidence="4">Belongs to the SIMIBI class G3E GTPase family. ZNG1 subfamily.</text>
</comment>
<dbReference type="InterPro" id="IPR027417">
    <property type="entry name" value="P-loop_NTPase"/>
</dbReference>
<keyword evidence="2" id="KW-0378">Hydrolase</keyword>
<evidence type="ECO:0000313" key="10">
    <source>
        <dbReference type="Proteomes" id="UP000366065"/>
    </source>
</evidence>
<dbReference type="SMART" id="SM00833">
    <property type="entry name" value="CobW_C"/>
    <property type="match status" value="1"/>
</dbReference>
<dbReference type="Proteomes" id="UP000366065">
    <property type="component" value="Unassembled WGS sequence"/>
</dbReference>
<feature type="domain" description="CobW C-terminal" evidence="8">
    <location>
        <begin position="280"/>
        <end position="396"/>
    </location>
</feature>
<comment type="function">
    <text evidence="5">Zinc chaperone that directly transfers zinc cofactor to target proteins, thereby activating them. Zinc is transferred from the CXCC motif in the GTPase domain to the zinc binding site in target proteins in a process requiring GTP hydrolysis.</text>
</comment>
<dbReference type="InterPro" id="IPR003495">
    <property type="entry name" value="CobW/HypB/UreG_nucleotide-bd"/>
</dbReference>
<evidence type="ECO:0000256" key="6">
    <source>
        <dbReference type="ARBA" id="ARBA00049117"/>
    </source>
</evidence>
<organism evidence="9 10">
    <name type="scientific">Pandoraea capi</name>
    <dbReference type="NCBI Taxonomy" id="2508286"/>
    <lineage>
        <taxon>Bacteria</taxon>
        <taxon>Pseudomonadati</taxon>
        <taxon>Pseudomonadota</taxon>
        <taxon>Betaproteobacteria</taxon>
        <taxon>Burkholderiales</taxon>
        <taxon>Burkholderiaceae</taxon>
        <taxon>Pandoraea</taxon>
    </lineage>
</organism>
<evidence type="ECO:0000256" key="4">
    <source>
        <dbReference type="ARBA" id="ARBA00034320"/>
    </source>
</evidence>
<comment type="caution">
    <text evidence="9">The sequence shown here is derived from an EMBL/GenBank/DDBJ whole genome shotgun (WGS) entry which is preliminary data.</text>
</comment>
<evidence type="ECO:0000256" key="1">
    <source>
        <dbReference type="ARBA" id="ARBA00022741"/>
    </source>
</evidence>
<reference evidence="9 10" key="1">
    <citation type="submission" date="2019-08" db="EMBL/GenBank/DDBJ databases">
        <authorList>
            <person name="Peeters C."/>
        </authorList>
    </citation>
    <scope>NUCLEOTIDE SEQUENCE [LARGE SCALE GENOMIC DNA]</scope>
    <source>
        <strain evidence="9 10">LMG 20602</strain>
    </source>
</reference>
<name>A0ABY6VVN2_9BURK</name>
<dbReference type="PANTHER" id="PTHR43603">
    <property type="entry name" value="COBW DOMAIN-CONTAINING PROTEIN DDB_G0274527"/>
    <property type="match status" value="1"/>
</dbReference>
<dbReference type="Gene3D" id="3.30.1220.10">
    <property type="entry name" value="CobW-like, C-terminal domain"/>
    <property type="match status" value="1"/>
</dbReference>
<evidence type="ECO:0000256" key="5">
    <source>
        <dbReference type="ARBA" id="ARBA00045658"/>
    </source>
</evidence>
<dbReference type="InterPro" id="IPR011629">
    <property type="entry name" value="CobW-like_C"/>
</dbReference>
<dbReference type="InterPro" id="IPR036627">
    <property type="entry name" value="CobW-likC_sf"/>
</dbReference>
<dbReference type="InterPro" id="IPR051927">
    <property type="entry name" value="Zn_Chap_cDPG_Synth"/>
</dbReference>
<dbReference type="PANTHER" id="PTHR43603:SF1">
    <property type="entry name" value="ZINC-REGULATED GTPASE METALLOPROTEIN ACTIVATOR 1"/>
    <property type="match status" value="1"/>
</dbReference>
<dbReference type="Gene3D" id="3.40.50.300">
    <property type="entry name" value="P-loop containing nucleotide triphosphate hydrolases"/>
    <property type="match status" value="1"/>
</dbReference>
<dbReference type="SUPFAM" id="SSF52540">
    <property type="entry name" value="P-loop containing nucleoside triphosphate hydrolases"/>
    <property type="match status" value="1"/>
</dbReference>
<evidence type="ECO:0000259" key="8">
    <source>
        <dbReference type="SMART" id="SM00833"/>
    </source>
</evidence>
<comment type="catalytic activity">
    <reaction evidence="6">
        <text>GTP + H2O = GDP + phosphate + H(+)</text>
        <dbReference type="Rhea" id="RHEA:19669"/>
        <dbReference type="ChEBI" id="CHEBI:15377"/>
        <dbReference type="ChEBI" id="CHEBI:15378"/>
        <dbReference type="ChEBI" id="CHEBI:37565"/>
        <dbReference type="ChEBI" id="CHEBI:43474"/>
        <dbReference type="ChEBI" id="CHEBI:58189"/>
    </reaction>
    <physiologicalReaction direction="left-to-right" evidence="6">
        <dbReference type="Rhea" id="RHEA:19670"/>
    </physiologicalReaction>
</comment>
<evidence type="ECO:0000256" key="3">
    <source>
        <dbReference type="ARBA" id="ARBA00023186"/>
    </source>
</evidence>
<sequence length="435" mass="47159">MTLPLTPAGQTDRNGPTGDADRRLPVTVLSGFLGAGKTTLLNHVLRNRDGLRVAVLVNDMSEVNIDASFVERGAINAGAALSRTEERLVEMSNGCICCTLREDLLIAVRELAQDGRFDYLLIESTGIAEPMPVAATFEFRDEAGQSLADVARLDTMVTVVDALHVLQDFNGLDTLAQRGEVAGDEDERRLAELLTEQIEFADVVVVSKVDCVDALQLDAVKALITGLNPTAKIVLGERGQVPLSEVLGTGRFDPDRAEQMAGWAQALVGEHDSEADTYGVTSFVLRQREPMHPARFASFMSMPFDGLIRAKGYVWAVNRPAWALAYSRAGNTATLEAVGQWWAAADPEHWPPAGDPQRTAIEANWETPWGDRINEVVFIGRDLDRDAIEKAFQACRLSVVELAQGDTAWRDAAHALPLEMDDEPSSVADPAGVGA</sequence>
<keyword evidence="10" id="KW-1185">Reference proteome</keyword>
<dbReference type="EMBL" id="CABPRV010000003">
    <property type="protein sequence ID" value="VVD94344.1"/>
    <property type="molecule type" value="Genomic_DNA"/>
</dbReference>
<protein>
    <submittedName>
        <fullName evidence="9">Cobalamin synthesis protein P47K</fullName>
    </submittedName>
</protein>
<proteinExistence type="inferred from homology"/>
<dbReference type="CDD" id="cd03112">
    <property type="entry name" value="CobW-like"/>
    <property type="match status" value="1"/>
</dbReference>
<accession>A0ABY6VVN2</accession>
<gene>
    <name evidence="9" type="ORF">PCA20602_01805</name>
</gene>
<dbReference type="RefSeq" id="WP_150720905.1">
    <property type="nucleotide sequence ID" value="NZ_CABPRV010000003.1"/>
</dbReference>
<feature type="region of interest" description="Disordered" evidence="7">
    <location>
        <begin position="1"/>
        <end position="22"/>
    </location>
</feature>
<keyword evidence="3" id="KW-0143">Chaperone</keyword>
<evidence type="ECO:0000256" key="7">
    <source>
        <dbReference type="SAM" id="MobiDB-lite"/>
    </source>
</evidence>
<evidence type="ECO:0000256" key="2">
    <source>
        <dbReference type="ARBA" id="ARBA00022801"/>
    </source>
</evidence>